<evidence type="ECO:0000313" key="2">
    <source>
        <dbReference type="Proteomes" id="UP000515156"/>
    </source>
</evidence>
<reference evidence="3 4" key="1">
    <citation type="submission" date="2025-04" db="UniProtKB">
        <authorList>
            <consortium name="RefSeq"/>
        </authorList>
    </citation>
    <scope>IDENTIFICATION</scope>
</reference>
<dbReference type="GeneID" id="115466045"/>
<keyword evidence="2" id="KW-1185">Reference proteome</keyword>
<dbReference type="KEGG" id="muo:115466045"/>
<dbReference type="GO" id="GO:0005737">
    <property type="term" value="C:cytoplasm"/>
    <property type="evidence" value="ECO:0007669"/>
    <property type="project" value="TreeGrafter"/>
</dbReference>
<name>A0A6P7XK74_9AMPH</name>
<evidence type="ECO:0000313" key="3">
    <source>
        <dbReference type="RefSeq" id="XP_030052877.1"/>
    </source>
</evidence>
<dbReference type="PANTHER" id="PTHR21255">
    <property type="entry name" value="T-COMPLEX-ASSOCIATED-TESTIS-EXPRESSED 1/ DYNEIN LIGHT CHAIN"/>
    <property type="match status" value="1"/>
</dbReference>
<protein>
    <submittedName>
        <fullName evidence="3 4">Tctex1 domain-containing protein 1-like isoform X1</fullName>
    </submittedName>
</protein>
<dbReference type="CDD" id="cd21451">
    <property type="entry name" value="DLC-like_TCTEX1D"/>
    <property type="match status" value="1"/>
</dbReference>
<dbReference type="Gene3D" id="3.30.1140.40">
    <property type="entry name" value="Tctex-1"/>
    <property type="match status" value="1"/>
</dbReference>
<dbReference type="GO" id="GO:0007018">
    <property type="term" value="P:microtubule-based movement"/>
    <property type="evidence" value="ECO:0007669"/>
    <property type="project" value="TreeGrafter"/>
</dbReference>
<dbReference type="RefSeq" id="XP_030052878.1">
    <property type="nucleotide sequence ID" value="XM_030197018.1"/>
</dbReference>
<dbReference type="OrthoDB" id="10260741at2759"/>
<sequence>MASRAPAKGLSLVGSYPFSTTASEGSITEKGKNVNAEKRSKAMASGSPAVWSFKGLLAAQRLTKNLKERRMLKLGSERQCVSIVAPQVPAFASKPNHKIRLSALQKLLEEYLPQKLADVTYGPKLGSELTKQVAEELKQMVKSLVPLRYKVLIFVALAEKGQEDLLVVSRCLWDPHADSCVSHNYTNGSLCCVACVFILYCE</sequence>
<evidence type="ECO:0000313" key="4">
    <source>
        <dbReference type="RefSeq" id="XP_030052878.1"/>
    </source>
</evidence>
<organism evidence="2 4">
    <name type="scientific">Microcaecilia unicolor</name>
    <dbReference type="NCBI Taxonomy" id="1415580"/>
    <lineage>
        <taxon>Eukaryota</taxon>
        <taxon>Metazoa</taxon>
        <taxon>Chordata</taxon>
        <taxon>Craniata</taxon>
        <taxon>Vertebrata</taxon>
        <taxon>Euteleostomi</taxon>
        <taxon>Amphibia</taxon>
        <taxon>Gymnophiona</taxon>
        <taxon>Siphonopidae</taxon>
        <taxon>Microcaecilia</taxon>
    </lineage>
</organism>
<dbReference type="GO" id="GO:0005868">
    <property type="term" value="C:cytoplasmic dynein complex"/>
    <property type="evidence" value="ECO:0007669"/>
    <property type="project" value="TreeGrafter"/>
</dbReference>
<evidence type="ECO:0000256" key="1">
    <source>
        <dbReference type="ARBA" id="ARBA00005361"/>
    </source>
</evidence>
<dbReference type="RefSeq" id="XP_030052877.1">
    <property type="nucleotide sequence ID" value="XM_030197017.1"/>
</dbReference>
<accession>A0A6P7XK74</accession>
<comment type="similarity">
    <text evidence="1">Belongs to the dynein light chain Tctex-type family.</text>
</comment>
<dbReference type="InterPro" id="IPR005334">
    <property type="entry name" value="Tctex-1-like"/>
</dbReference>
<proteinExistence type="inferred from homology"/>
<dbReference type="AlphaFoldDB" id="A0A6P7XK74"/>
<gene>
    <name evidence="3 4" type="primary">LOC115466045</name>
</gene>
<dbReference type="Pfam" id="PF03645">
    <property type="entry name" value="Tctex-1"/>
    <property type="match status" value="1"/>
</dbReference>
<dbReference type="PANTHER" id="PTHR21255:SF61">
    <property type="entry name" value="TCTEX1 DOMAIN CONTAINING 1"/>
    <property type="match status" value="1"/>
</dbReference>
<dbReference type="Proteomes" id="UP000515156">
    <property type="component" value="Chromosome 3"/>
</dbReference>
<dbReference type="GO" id="GO:0045505">
    <property type="term" value="F:dynein intermediate chain binding"/>
    <property type="evidence" value="ECO:0007669"/>
    <property type="project" value="TreeGrafter"/>
</dbReference>
<dbReference type="InterPro" id="IPR038586">
    <property type="entry name" value="Tctex-1-like_sf"/>
</dbReference>